<dbReference type="AlphaFoldDB" id="A0AAV8TA64"/>
<dbReference type="InterPro" id="IPR024738">
    <property type="entry name" value="Hfi1/Tada1"/>
</dbReference>
<dbReference type="GO" id="GO:0000124">
    <property type="term" value="C:SAGA complex"/>
    <property type="evidence" value="ECO:0007669"/>
    <property type="project" value="TreeGrafter"/>
</dbReference>
<dbReference type="GO" id="GO:0005634">
    <property type="term" value="C:nucleus"/>
    <property type="evidence" value="ECO:0007669"/>
    <property type="project" value="UniProtKB-SubCell"/>
</dbReference>
<comment type="caution">
    <text evidence="6">The sequence shown here is derived from an EMBL/GenBank/DDBJ whole genome shotgun (WGS) entry which is preliminary data.</text>
</comment>
<dbReference type="EMBL" id="JAIWQS010000005">
    <property type="protein sequence ID" value="KAJ8763721.1"/>
    <property type="molecule type" value="Genomic_DNA"/>
</dbReference>
<evidence type="ECO:0008006" key="8">
    <source>
        <dbReference type="Google" id="ProtNLM"/>
    </source>
</evidence>
<proteinExistence type="predicted"/>
<dbReference type="PANTHER" id="PTHR21277:SF5">
    <property type="entry name" value="TRANSCRIPTIONAL ADAPTER 1"/>
    <property type="match status" value="1"/>
</dbReference>
<dbReference type="GO" id="GO:0006357">
    <property type="term" value="P:regulation of transcription by RNA polymerase II"/>
    <property type="evidence" value="ECO:0007669"/>
    <property type="project" value="TreeGrafter"/>
</dbReference>
<evidence type="ECO:0000256" key="1">
    <source>
        <dbReference type="ARBA" id="ARBA00004123"/>
    </source>
</evidence>
<keyword evidence="7" id="KW-1185">Reference proteome</keyword>
<keyword evidence="2" id="KW-0805">Transcription regulation</keyword>
<dbReference type="Proteomes" id="UP001159364">
    <property type="component" value="Linkage Group LG05"/>
</dbReference>
<feature type="region of interest" description="Disordered" evidence="5">
    <location>
        <begin position="115"/>
        <end position="155"/>
    </location>
</feature>
<dbReference type="CDD" id="cd22933">
    <property type="entry name" value="HFD_HFI1"/>
    <property type="match status" value="1"/>
</dbReference>
<evidence type="ECO:0000256" key="2">
    <source>
        <dbReference type="ARBA" id="ARBA00023015"/>
    </source>
</evidence>
<keyword evidence="4" id="KW-0539">Nucleus</keyword>
<name>A0AAV8TA64_9ROSI</name>
<organism evidence="6 7">
    <name type="scientific">Erythroxylum novogranatense</name>
    <dbReference type="NCBI Taxonomy" id="1862640"/>
    <lineage>
        <taxon>Eukaryota</taxon>
        <taxon>Viridiplantae</taxon>
        <taxon>Streptophyta</taxon>
        <taxon>Embryophyta</taxon>
        <taxon>Tracheophyta</taxon>
        <taxon>Spermatophyta</taxon>
        <taxon>Magnoliopsida</taxon>
        <taxon>eudicotyledons</taxon>
        <taxon>Gunneridae</taxon>
        <taxon>Pentapetalae</taxon>
        <taxon>rosids</taxon>
        <taxon>fabids</taxon>
        <taxon>Malpighiales</taxon>
        <taxon>Erythroxylaceae</taxon>
        <taxon>Erythroxylum</taxon>
    </lineage>
</organism>
<dbReference type="Pfam" id="PF12767">
    <property type="entry name" value="SAGA-Tad1"/>
    <property type="match status" value="1"/>
</dbReference>
<gene>
    <name evidence="6" type="ORF">K2173_003503</name>
</gene>
<comment type="subcellular location">
    <subcellularLocation>
        <location evidence="1">Nucleus</location>
    </subcellularLocation>
</comment>
<keyword evidence="3" id="KW-0804">Transcription</keyword>
<evidence type="ECO:0000256" key="4">
    <source>
        <dbReference type="ARBA" id="ARBA00023242"/>
    </source>
</evidence>
<dbReference type="PANTHER" id="PTHR21277">
    <property type="entry name" value="TRANSCRIPTIONAL ADAPTER 1"/>
    <property type="match status" value="1"/>
</dbReference>
<evidence type="ECO:0000313" key="7">
    <source>
        <dbReference type="Proteomes" id="UP001159364"/>
    </source>
</evidence>
<evidence type="ECO:0000256" key="3">
    <source>
        <dbReference type="ARBA" id="ARBA00023163"/>
    </source>
</evidence>
<dbReference type="GO" id="GO:0003713">
    <property type="term" value="F:transcription coactivator activity"/>
    <property type="evidence" value="ECO:0007669"/>
    <property type="project" value="TreeGrafter"/>
</dbReference>
<reference evidence="6 7" key="1">
    <citation type="submission" date="2021-09" db="EMBL/GenBank/DDBJ databases">
        <title>Genomic insights and catalytic innovation underlie evolution of tropane alkaloids biosynthesis.</title>
        <authorList>
            <person name="Wang Y.-J."/>
            <person name="Tian T."/>
            <person name="Huang J.-P."/>
            <person name="Huang S.-X."/>
        </authorList>
    </citation>
    <scope>NUCLEOTIDE SEQUENCE [LARGE SCALE GENOMIC DNA]</scope>
    <source>
        <strain evidence="6">KIB-2018</strain>
        <tissue evidence="6">Leaf</tissue>
    </source>
</reference>
<protein>
    <recommendedName>
        <fullName evidence="8">Transcriptional coactivator Hfi1/Transcriptional adapter 1</fullName>
    </recommendedName>
</protein>
<sequence>MQPQHSSRIDLTELKTQIFKKIGVERSSKYFYNLNRFLSHKLSKSDFDKSCYRLLGREDLSLHNELIRSILKNASQAKTAPPIHEAGPVKSVIQMSPNREDGHEQGDPVVPIHNQSVPNWSNGVLPMSPRKARRGARERKARDRPSPLGPNGKIDCVPHQSIVAKDSGHTVIMENGEMPLCDYQRPIQQLQAHAEPSRNEKEGLLLRGSAKLTTDSKDRATFLEDEEEVEQVNKLSFSRRSLLAPLGIPFCSASMGGARKAMPMTNNGCFISYYDTGALSGTEILSKRMEQIAAEQGLGGVSLECANMLNNMLDVYLKRLIRSCVELVGARSSHNCKKLPIHKHLAQGKAINGTWPSDHLHVQGSSGTAELTQEQRPHCSISLLDFKVAMELNPQQLGEDWPLLLEKISMHTCKD</sequence>
<evidence type="ECO:0000256" key="5">
    <source>
        <dbReference type="SAM" id="MobiDB-lite"/>
    </source>
</evidence>
<accession>A0AAV8TA64</accession>
<evidence type="ECO:0000313" key="6">
    <source>
        <dbReference type="EMBL" id="KAJ8763721.1"/>
    </source>
</evidence>